<feature type="compositionally biased region" description="Polar residues" evidence="1">
    <location>
        <begin position="193"/>
        <end position="233"/>
    </location>
</feature>
<dbReference type="Proteomes" id="UP000271974">
    <property type="component" value="Unassembled WGS sequence"/>
</dbReference>
<dbReference type="AlphaFoldDB" id="A0A3S1BSI0"/>
<reference evidence="2 3" key="1">
    <citation type="submission" date="2019-01" db="EMBL/GenBank/DDBJ databases">
        <title>A draft genome assembly of the solar-powered sea slug Elysia chlorotica.</title>
        <authorList>
            <person name="Cai H."/>
            <person name="Li Q."/>
            <person name="Fang X."/>
            <person name="Li J."/>
            <person name="Curtis N.E."/>
            <person name="Altenburger A."/>
            <person name="Shibata T."/>
            <person name="Feng M."/>
            <person name="Maeda T."/>
            <person name="Schwartz J.A."/>
            <person name="Shigenobu S."/>
            <person name="Lundholm N."/>
            <person name="Nishiyama T."/>
            <person name="Yang H."/>
            <person name="Hasebe M."/>
            <person name="Li S."/>
            <person name="Pierce S.K."/>
            <person name="Wang J."/>
        </authorList>
    </citation>
    <scope>NUCLEOTIDE SEQUENCE [LARGE SCALE GENOMIC DNA]</scope>
    <source>
        <strain evidence="2">EC2010</strain>
        <tissue evidence="2">Whole organism of an adult</tissue>
    </source>
</reference>
<gene>
    <name evidence="2" type="ORF">EGW08_001733</name>
</gene>
<feature type="compositionally biased region" description="Polar residues" evidence="1">
    <location>
        <begin position="132"/>
        <end position="141"/>
    </location>
</feature>
<feature type="compositionally biased region" description="Basic and acidic residues" evidence="1">
    <location>
        <begin position="672"/>
        <end position="684"/>
    </location>
</feature>
<feature type="compositionally biased region" description="Polar residues" evidence="1">
    <location>
        <begin position="165"/>
        <end position="177"/>
    </location>
</feature>
<proteinExistence type="predicted"/>
<feature type="region of interest" description="Disordered" evidence="1">
    <location>
        <begin position="672"/>
        <end position="701"/>
    </location>
</feature>
<evidence type="ECO:0000313" key="3">
    <source>
        <dbReference type="Proteomes" id="UP000271974"/>
    </source>
</evidence>
<protein>
    <submittedName>
        <fullName evidence="2">Uncharacterized protein</fullName>
    </submittedName>
</protein>
<comment type="caution">
    <text evidence="2">The sequence shown here is derived from an EMBL/GenBank/DDBJ whole genome shotgun (WGS) entry which is preliminary data.</text>
</comment>
<dbReference type="OrthoDB" id="1262810at2759"/>
<name>A0A3S1BSI0_ELYCH</name>
<accession>A0A3S1BSI0</accession>
<feature type="region of interest" description="Disordered" evidence="1">
    <location>
        <begin position="132"/>
        <end position="233"/>
    </location>
</feature>
<feature type="region of interest" description="Disordered" evidence="1">
    <location>
        <begin position="306"/>
        <end position="338"/>
    </location>
</feature>
<dbReference type="EMBL" id="RQTK01000031">
    <property type="protein sequence ID" value="RUS90465.1"/>
    <property type="molecule type" value="Genomic_DNA"/>
</dbReference>
<feature type="non-terminal residue" evidence="2">
    <location>
        <position position="943"/>
    </location>
</feature>
<evidence type="ECO:0000256" key="1">
    <source>
        <dbReference type="SAM" id="MobiDB-lite"/>
    </source>
</evidence>
<evidence type="ECO:0000313" key="2">
    <source>
        <dbReference type="EMBL" id="RUS90465.1"/>
    </source>
</evidence>
<dbReference type="STRING" id="188477.A0A3S1BSI0"/>
<sequence length="943" mass="106837">MSDKKENIEANKASLKLDIVKFLDRKCQLKKCEREHFWNRLNVFRKKTVRHQHYGVSKMNNLLPEFDDVVYCDDNFIYLRPKSNTPQPILVSSDSEDSIEENFSLANTSNSRKGTPWGAGLVSTPLTGSKSKSFKNISFGSENEAGDKSQSSQPRNSGFLAFADSTPSRSSQGQFSHQRYGMLQTPSPMMLPANSSQGSAQSMNSPYQSYDMQKNQPPMVSPAKSSQGTPQLMNSSTSIQAMAQNFMSQFENSRSRPNLMPPANIMASPGLLGPVPGQLPGQQHTQANCGSVPMVALPQATISPALSTVMAPPPQPVVSEWPQQRPRTGPPPGTKITEKEPDIIVRPVRLPPGTRLTSEQVNSEVEACRELLADAGEHVSVERVLSLVLQKFQVPDFRRLNLRERHFDHLPAARDLSMLLGKVNSYIQNFVRSRSMCTLYELEECCREFHPDKESFDHLKLGPLQKMPLVYDLFKFPYDEYIPEITTIDLMEHLHHYLTKYQKWTSKNEISDFMTYLCEEAFKVESGFSLGVRMRSLPLAIQTMKKAQRDSATTRRHITENLKEVLNRDVHQAFAQFRASLLQTSEEGKHELRLHYMNLTPEVAIREIFTKFELLSHIFASDNSMQRKFERLHKTFQAFISVVLEVPIPRMLYHLSVCLSQLEVHESATEFMEHERAQQEKQEQARQASLQQRQQEKKATPTKAALVEKMLGYLNKCLESGHLQLSYLQTIEARILEDFQFESFSEMGYGRFLELLQRDPKLTALLEECGGTMLGSSSKGQHNESLYRPSLSHVQELLCQANHAGLTQPQQMESVLCEQFHVTNVKQLGLFHVTNVKQLGHGNNIARLWRSAQSSKKHTSREQSVYYEAALCGKSGRATYCQQGNVGILGSQTREAAEACLTVCPLLEDMAAWSQWGLVFQPQFGPLRQFVEKYGGQRVISLK</sequence>
<keyword evidence="3" id="KW-1185">Reference proteome</keyword>
<organism evidence="2 3">
    <name type="scientific">Elysia chlorotica</name>
    <name type="common">Eastern emerald elysia</name>
    <name type="synonym">Sea slug</name>
    <dbReference type="NCBI Taxonomy" id="188477"/>
    <lineage>
        <taxon>Eukaryota</taxon>
        <taxon>Metazoa</taxon>
        <taxon>Spiralia</taxon>
        <taxon>Lophotrochozoa</taxon>
        <taxon>Mollusca</taxon>
        <taxon>Gastropoda</taxon>
        <taxon>Heterobranchia</taxon>
        <taxon>Euthyneura</taxon>
        <taxon>Panpulmonata</taxon>
        <taxon>Sacoglossa</taxon>
        <taxon>Placobranchoidea</taxon>
        <taxon>Plakobranchidae</taxon>
        <taxon>Elysia</taxon>
    </lineage>
</organism>